<dbReference type="SUPFAM" id="SSF54695">
    <property type="entry name" value="POZ domain"/>
    <property type="match status" value="1"/>
</dbReference>
<comment type="caution">
    <text evidence="1">The sequence shown here is derived from an EMBL/GenBank/DDBJ whole genome shotgun (WGS) entry which is preliminary data.</text>
</comment>
<accession>A0AA86Q5Z5</accession>
<evidence type="ECO:0000313" key="2">
    <source>
        <dbReference type="EMBL" id="CAL5985407.1"/>
    </source>
</evidence>
<dbReference type="Proteomes" id="UP001642409">
    <property type="component" value="Unassembled WGS sequence"/>
</dbReference>
<reference evidence="1" key="1">
    <citation type="submission" date="2023-06" db="EMBL/GenBank/DDBJ databases">
        <authorList>
            <person name="Kurt Z."/>
        </authorList>
    </citation>
    <scope>NUCLEOTIDE SEQUENCE</scope>
</reference>
<dbReference type="EMBL" id="CATOUU010000834">
    <property type="protein sequence ID" value="CAI9952965.1"/>
    <property type="molecule type" value="Genomic_DNA"/>
</dbReference>
<proteinExistence type="predicted"/>
<protein>
    <recommendedName>
        <fullName evidence="4">Elongin-C</fullName>
    </recommendedName>
</protein>
<dbReference type="InterPro" id="IPR039948">
    <property type="entry name" value="ELC1"/>
</dbReference>
<dbReference type="EMBL" id="CAXDID020000018">
    <property type="protein sequence ID" value="CAL5985407.1"/>
    <property type="molecule type" value="Genomic_DNA"/>
</dbReference>
<dbReference type="InterPro" id="IPR011333">
    <property type="entry name" value="SKP1/BTB/POZ_sf"/>
</dbReference>
<evidence type="ECO:0000313" key="1">
    <source>
        <dbReference type="EMBL" id="CAI9952965.1"/>
    </source>
</evidence>
<evidence type="ECO:0008006" key="4">
    <source>
        <dbReference type="Google" id="ProtNLM"/>
    </source>
</evidence>
<reference evidence="2 3" key="2">
    <citation type="submission" date="2024-07" db="EMBL/GenBank/DDBJ databases">
        <authorList>
            <person name="Akdeniz Z."/>
        </authorList>
    </citation>
    <scope>NUCLEOTIDE SEQUENCE [LARGE SCALE GENOMIC DNA]</scope>
</reference>
<keyword evidence="3" id="KW-1185">Reference proteome</keyword>
<dbReference type="AlphaFoldDB" id="A0AA86Q5Z5"/>
<sequence>MFGPSAISLKQIFPYDIDIYDEDYIRLMSADGYTFVINKRASIQSNYLKLSQKKQYDLPFSKAVLEVVVKYLYYKLRWSVGVIQNGAIEVAQFPPIPENIAMDVAKASIFLEL</sequence>
<evidence type="ECO:0000313" key="3">
    <source>
        <dbReference type="Proteomes" id="UP001642409"/>
    </source>
</evidence>
<gene>
    <name evidence="1" type="ORF">HINF_LOCUS40610</name>
    <name evidence="2" type="ORF">HINF_LOCUS8868</name>
</gene>
<name>A0AA86Q5Z5_9EUKA</name>
<organism evidence="1">
    <name type="scientific">Hexamita inflata</name>
    <dbReference type="NCBI Taxonomy" id="28002"/>
    <lineage>
        <taxon>Eukaryota</taxon>
        <taxon>Metamonada</taxon>
        <taxon>Diplomonadida</taxon>
        <taxon>Hexamitidae</taxon>
        <taxon>Hexamitinae</taxon>
        <taxon>Hexamita</taxon>
    </lineage>
</organism>
<dbReference type="PANTHER" id="PTHR20648">
    <property type="entry name" value="ELONGIN-C"/>
    <property type="match status" value="1"/>
</dbReference>
<dbReference type="Gene3D" id="3.30.710.10">
    <property type="entry name" value="Potassium Channel Kv1.1, Chain A"/>
    <property type="match status" value="1"/>
</dbReference>